<protein>
    <submittedName>
        <fullName evidence="2">Uncharacterized protein</fullName>
    </submittedName>
</protein>
<proteinExistence type="predicted"/>
<feature type="compositionally biased region" description="Basic and acidic residues" evidence="1">
    <location>
        <begin position="211"/>
        <end position="227"/>
    </location>
</feature>
<organism evidence="2 3">
    <name type="scientific">Botrytis fragariae</name>
    <dbReference type="NCBI Taxonomy" id="1964551"/>
    <lineage>
        <taxon>Eukaryota</taxon>
        <taxon>Fungi</taxon>
        <taxon>Dikarya</taxon>
        <taxon>Ascomycota</taxon>
        <taxon>Pezizomycotina</taxon>
        <taxon>Leotiomycetes</taxon>
        <taxon>Helotiales</taxon>
        <taxon>Sclerotiniaceae</taxon>
        <taxon>Botrytis</taxon>
    </lineage>
</organism>
<sequence>MVRLIDPSKPQEMDEISARTGQSQATSSSDEESNQTNGIASKRAIPGTKAAISNATERFNHGIWIEPSVKESDLDWRPSDEQWLFANDIGWGDSAVSQRIENKMFKLLPKEVEGAEKKEVKQRATIRKRKAMSIPESDSTNETPESTDRRSQRARKKVTTYNDRALAKIAVFRNEYQSDSDAPEDTVRQQKSSPKQPQIAMEDPVSSPARSESESPSREPEIIERRSGRARTNVKTYNTKILAGTAIHTPAKYMGNHTPGVESRRLSLLSGRPRRKEKD</sequence>
<name>A0A8H6AN73_9HELO</name>
<dbReference type="OrthoDB" id="3553514at2759"/>
<feature type="region of interest" description="Disordered" evidence="1">
    <location>
        <begin position="174"/>
        <end position="279"/>
    </location>
</feature>
<evidence type="ECO:0000313" key="3">
    <source>
        <dbReference type="Proteomes" id="UP000531561"/>
    </source>
</evidence>
<feature type="compositionally biased region" description="Basic and acidic residues" evidence="1">
    <location>
        <begin position="111"/>
        <end position="122"/>
    </location>
</feature>
<gene>
    <name evidence="2" type="ORF">Bfra_009709</name>
</gene>
<feature type="region of interest" description="Disordered" evidence="1">
    <location>
        <begin position="111"/>
        <end position="160"/>
    </location>
</feature>
<comment type="caution">
    <text evidence="2">The sequence shown here is derived from an EMBL/GenBank/DDBJ whole genome shotgun (WGS) entry which is preliminary data.</text>
</comment>
<dbReference type="RefSeq" id="XP_037189272.1">
    <property type="nucleotide sequence ID" value="XM_037340049.1"/>
</dbReference>
<dbReference type="AlphaFoldDB" id="A0A8H6AN73"/>
<reference evidence="2 3" key="1">
    <citation type="journal article" date="2020" name="Phytopathology">
        <title>A high-quality genome resource of Botrytis fragariae, a new and rapidly spreading fungal pathogen causing strawberry gray mold in the U.S.A.</title>
        <authorList>
            <person name="Wu Y."/>
            <person name="Saski C.A."/>
            <person name="Schnabel G."/>
            <person name="Xiao S."/>
            <person name="Hu M."/>
        </authorList>
    </citation>
    <scope>NUCLEOTIDE SEQUENCE [LARGE SCALE GENOMIC DNA]</scope>
    <source>
        <strain evidence="2 3">BVB16</strain>
    </source>
</reference>
<evidence type="ECO:0000313" key="2">
    <source>
        <dbReference type="EMBL" id="KAF5870325.1"/>
    </source>
</evidence>
<dbReference type="Proteomes" id="UP000531561">
    <property type="component" value="Unassembled WGS sequence"/>
</dbReference>
<accession>A0A8H6AN73</accession>
<keyword evidence="3" id="KW-1185">Reference proteome</keyword>
<feature type="compositionally biased region" description="Polar residues" evidence="1">
    <location>
        <begin position="19"/>
        <end position="39"/>
    </location>
</feature>
<feature type="region of interest" description="Disordered" evidence="1">
    <location>
        <begin position="1"/>
        <end position="47"/>
    </location>
</feature>
<evidence type="ECO:0000256" key="1">
    <source>
        <dbReference type="SAM" id="MobiDB-lite"/>
    </source>
</evidence>
<dbReference type="GeneID" id="59263741"/>
<dbReference type="EMBL" id="JABFCT010000014">
    <property type="protein sequence ID" value="KAF5870325.1"/>
    <property type="molecule type" value="Genomic_DNA"/>
</dbReference>